<dbReference type="Pfam" id="PF19037">
    <property type="entry name" value="Fuz_longin_2"/>
    <property type="match status" value="1"/>
</dbReference>
<evidence type="ECO:0000256" key="1">
    <source>
        <dbReference type="SAM" id="MobiDB-lite"/>
    </source>
</evidence>
<dbReference type="Proteomes" id="UP001266305">
    <property type="component" value="Unassembled WGS sequence"/>
</dbReference>
<evidence type="ECO:0000259" key="2">
    <source>
        <dbReference type="Pfam" id="PF19037"/>
    </source>
</evidence>
<feature type="region of interest" description="Disordered" evidence="1">
    <location>
        <begin position="162"/>
        <end position="215"/>
    </location>
</feature>
<dbReference type="InterPro" id="IPR026053">
    <property type="entry name" value="HPS1"/>
</dbReference>
<gene>
    <name evidence="3" type="primary">HPS1_2</name>
    <name evidence="3" type="ORF">P7K49_024226</name>
</gene>
<organism evidence="3 4">
    <name type="scientific">Saguinus oedipus</name>
    <name type="common">Cotton-top tamarin</name>
    <name type="synonym">Oedipomidas oedipus</name>
    <dbReference type="NCBI Taxonomy" id="9490"/>
    <lineage>
        <taxon>Eukaryota</taxon>
        <taxon>Metazoa</taxon>
        <taxon>Chordata</taxon>
        <taxon>Craniata</taxon>
        <taxon>Vertebrata</taxon>
        <taxon>Euteleostomi</taxon>
        <taxon>Mammalia</taxon>
        <taxon>Eutheria</taxon>
        <taxon>Euarchontoglires</taxon>
        <taxon>Primates</taxon>
        <taxon>Haplorrhini</taxon>
        <taxon>Platyrrhini</taxon>
        <taxon>Cebidae</taxon>
        <taxon>Callitrichinae</taxon>
        <taxon>Saguinus</taxon>
    </lineage>
</organism>
<dbReference type="EMBL" id="JASSZA010000011">
    <property type="protein sequence ID" value="KAK2098775.1"/>
    <property type="molecule type" value="Genomic_DNA"/>
</dbReference>
<reference evidence="3 4" key="1">
    <citation type="submission" date="2023-05" db="EMBL/GenBank/DDBJ databases">
        <title>B98-5 Cell Line De Novo Hybrid Assembly: An Optical Mapping Approach.</title>
        <authorList>
            <person name="Kananen K."/>
            <person name="Auerbach J.A."/>
            <person name="Kautto E."/>
            <person name="Blachly J.S."/>
        </authorList>
    </citation>
    <scope>NUCLEOTIDE SEQUENCE [LARGE SCALE GENOMIC DNA]</scope>
    <source>
        <strain evidence="3">B95-8</strain>
        <tissue evidence="3">Cell line</tissue>
    </source>
</reference>
<protein>
    <submittedName>
        <fullName evidence="3">Hybrid polyketide synthetase</fullName>
    </submittedName>
</protein>
<proteinExistence type="predicted"/>
<feature type="compositionally biased region" description="Polar residues" evidence="1">
    <location>
        <begin position="100"/>
        <end position="131"/>
    </location>
</feature>
<feature type="region of interest" description="Disordered" evidence="1">
    <location>
        <begin position="92"/>
        <end position="131"/>
    </location>
</feature>
<name>A0ABQ9UPR6_SAGOE</name>
<dbReference type="InterPro" id="IPR043971">
    <property type="entry name" value="FUZ/MON1/HPS1_longin_2"/>
</dbReference>
<dbReference type="PANTHER" id="PTHR12761">
    <property type="entry name" value="HERMANSKY-PUDLAK SYNDROME PROTEIN 1"/>
    <property type="match status" value="1"/>
</dbReference>
<evidence type="ECO:0000313" key="3">
    <source>
        <dbReference type="EMBL" id="KAK2098775.1"/>
    </source>
</evidence>
<dbReference type="PANTHER" id="PTHR12761:SF1">
    <property type="entry name" value="BLOC-3 COMPLEX MEMBER HPS1"/>
    <property type="match status" value="1"/>
</dbReference>
<feature type="domain" description="FUZ/MON1/HPS1 second Longin" evidence="2">
    <location>
        <begin position="48"/>
        <end position="106"/>
    </location>
</feature>
<sequence>MSPLAQGLEWGRALERLIHPQLCELCIEALERHVIQAVNTSPERGGEEALHTFLLVHSKLLAFYSSHSASSLRPADLLALILLVQDLYPSESTAEDDAQPSPQRARSSQNIPVQQAWSPHSTGPTRGSSAETVCAVPSWSWGQEGIGLYRWPGLSRPFQESRNRLEPAGRASQPKLPSPSQETDSFSLPEEYFTPAPSPGDQSSGEAQKGAGDYS</sequence>
<accession>A0ABQ9UPR6</accession>
<keyword evidence="4" id="KW-1185">Reference proteome</keyword>
<comment type="caution">
    <text evidence="3">The sequence shown here is derived from an EMBL/GenBank/DDBJ whole genome shotgun (WGS) entry which is preliminary data.</text>
</comment>
<evidence type="ECO:0000313" key="4">
    <source>
        <dbReference type="Proteomes" id="UP001266305"/>
    </source>
</evidence>